<sequence length="122" mass="14253">MWIGAGTFHVRAWQLLRPARRPWSWSGCRKGLVPARPIDPCEILLATWQVAQPESGSSRPRPWNPCPGVKNISVVMTRRTRLYARVPVFGRDRWRFFLAWVLRLLVHGGSVRQYMVWTLPEF</sequence>
<dbReference type="Proteomes" id="UP000243499">
    <property type="component" value="Chromosome 6"/>
</dbReference>
<accession>A0A2S3I301</accession>
<gene>
    <name evidence="1" type="ORF">PAHAL_6G225400</name>
</gene>
<name>A0A2S3I301_9POAL</name>
<dbReference type="EMBL" id="CM008051">
    <property type="protein sequence ID" value="PAN35668.1"/>
    <property type="molecule type" value="Genomic_DNA"/>
</dbReference>
<dbReference type="Gramene" id="PAN35668">
    <property type="protein sequence ID" value="PAN35668"/>
    <property type="gene ID" value="PAHAL_6G225400"/>
</dbReference>
<protein>
    <submittedName>
        <fullName evidence="1">Uncharacterized protein</fullName>
    </submittedName>
</protein>
<reference evidence="1" key="1">
    <citation type="submission" date="2018-04" db="EMBL/GenBank/DDBJ databases">
        <title>WGS assembly of Panicum hallii.</title>
        <authorList>
            <person name="Lovell J."/>
            <person name="Jenkins J."/>
            <person name="Lowry D."/>
            <person name="Mamidi S."/>
            <person name="Sreedasyam A."/>
            <person name="Weng X."/>
            <person name="Barry K."/>
            <person name="Bonette J."/>
            <person name="Campitelli B."/>
            <person name="Daum C."/>
            <person name="Gordon S."/>
            <person name="Gould B."/>
            <person name="Lipzen A."/>
            <person name="Macqueen A."/>
            <person name="Palacio-Mejia J."/>
            <person name="Plott C."/>
            <person name="Shakirov E."/>
            <person name="Shu S."/>
            <person name="Yoshinaga Y."/>
            <person name="Zane M."/>
            <person name="Rokhsar D."/>
            <person name="Grimwood J."/>
            <person name="Schmutz J."/>
            <person name="Juenger T."/>
        </authorList>
    </citation>
    <scope>NUCLEOTIDE SEQUENCE [LARGE SCALE GENOMIC DNA]</scope>
    <source>
        <strain evidence="1">FIL2</strain>
    </source>
</reference>
<dbReference type="AlphaFoldDB" id="A0A2S3I301"/>
<organism evidence="1">
    <name type="scientific">Panicum hallii</name>
    <dbReference type="NCBI Taxonomy" id="206008"/>
    <lineage>
        <taxon>Eukaryota</taxon>
        <taxon>Viridiplantae</taxon>
        <taxon>Streptophyta</taxon>
        <taxon>Embryophyta</taxon>
        <taxon>Tracheophyta</taxon>
        <taxon>Spermatophyta</taxon>
        <taxon>Magnoliopsida</taxon>
        <taxon>Liliopsida</taxon>
        <taxon>Poales</taxon>
        <taxon>Poaceae</taxon>
        <taxon>PACMAD clade</taxon>
        <taxon>Panicoideae</taxon>
        <taxon>Panicodae</taxon>
        <taxon>Paniceae</taxon>
        <taxon>Panicinae</taxon>
        <taxon>Panicum</taxon>
        <taxon>Panicum sect. Panicum</taxon>
    </lineage>
</organism>
<evidence type="ECO:0000313" key="1">
    <source>
        <dbReference type="EMBL" id="PAN35668.1"/>
    </source>
</evidence>
<proteinExistence type="predicted"/>